<keyword evidence="5" id="KW-0255">Endonuclease</keyword>
<evidence type="ECO:0000256" key="7">
    <source>
        <dbReference type="ARBA" id="ARBA00022842"/>
    </source>
</evidence>
<keyword evidence="18" id="KW-1185">Reference proteome</keyword>
<evidence type="ECO:0000256" key="4">
    <source>
        <dbReference type="ARBA" id="ARBA00022723"/>
    </source>
</evidence>
<dbReference type="GO" id="GO:0005634">
    <property type="term" value="C:nucleus"/>
    <property type="evidence" value="ECO:0007669"/>
    <property type="project" value="UniProtKB-ARBA"/>
</dbReference>
<keyword evidence="10" id="KW-0695">RNA-directed DNA polymerase</keyword>
<keyword evidence="11" id="KW-0239">DNA-directed DNA polymerase</keyword>
<dbReference type="GO" id="GO:0004519">
    <property type="term" value="F:endonuclease activity"/>
    <property type="evidence" value="ECO:0007669"/>
    <property type="project" value="UniProtKB-KW"/>
</dbReference>
<keyword evidence="7" id="KW-0460">Magnesium</keyword>
<feature type="transmembrane region" description="Helical" evidence="15">
    <location>
        <begin position="182"/>
        <end position="199"/>
    </location>
</feature>
<keyword evidence="6" id="KW-0378">Hydrolase</keyword>
<dbReference type="PROSITE" id="PS50994">
    <property type="entry name" value="INTEGRASE"/>
    <property type="match status" value="1"/>
</dbReference>
<comment type="catalytic activity">
    <reaction evidence="13">
        <text>DNA(n) + a 2'-deoxyribonucleoside 5'-triphosphate = DNA(n+1) + diphosphate</text>
        <dbReference type="Rhea" id="RHEA:22508"/>
        <dbReference type="Rhea" id="RHEA-COMP:17339"/>
        <dbReference type="Rhea" id="RHEA-COMP:17340"/>
        <dbReference type="ChEBI" id="CHEBI:33019"/>
        <dbReference type="ChEBI" id="CHEBI:61560"/>
        <dbReference type="ChEBI" id="CHEBI:173112"/>
        <dbReference type="EC" id="2.7.7.49"/>
    </reaction>
</comment>
<dbReference type="SUPFAM" id="SSF53098">
    <property type="entry name" value="Ribonuclease H-like"/>
    <property type="match status" value="1"/>
</dbReference>
<evidence type="ECO:0000256" key="2">
    <source>
        <dbReference type="ARBA" id="ARBA00022695"/>
    </source>
</evidence>
<keyword evidence="12" id="KW-0233">DNA recombination</keyword>
<keyword evidence="2" id="KW-0548">Nucleotidyltransferase</keyword>
<dbReference type="GO" id="GO:0003964">
    <property type="term" value="F:RNA-directed DNA polymerase activity"/>
    <property type="evidence" value="ECO:0007669"/>
    <property type="project" value="UniProtKB-KW"/>
</dbReference>
<accession>I2FS32</accession>
<keyword evidence="15" id="KW-1133">Transmembrane helix</keyword>
<name>I2FS32_USTHO</name>
<keyword evidence="15" id="KW-0472">Membrane</keyword>
<dbReference type="InterPro" id="IPR001584">
    <property type="entry name" value="Integrase_cat-core"/>
</dbReference>
<reference evidence="17 18" key="1">
    <citation type="journal article" date="2012" name="Plant Cell">
        <title>Genome comparison of barley and maize smut fungi reveals targeted loss of RNA silencing components and species-specific presence of transposable elements.</title>
        <authorList>
            <person name="Laurie J.D."/>
            <person name="Ali S."/>
            <person name="Linning R."/>
            <person name="Mannhaupt G."/>
            <person name="Wong P."/>
            <person name="Gueldener U."/>
            <person name="Muensterkoetter M."/>
            <person name="Moore R."/>
            <person name="Kahmann R."/>
            <person name="Bakkeren G."/>
            <person name="Schirawski J."/>
        </authorList>
    </citation>
    <scope>NUCLEOTIDE SEQUENCE [LARGE SCALE GENOMIC DNA]</scope>
    <source>
        <strain evidence="18">Uh4875-4</strain>
    </source>
</reference>
<evidence type="ECO:0000259" key="16">
    <source>
        <dbReference type="PROSITE" id="PS50994"/>
    </source>
</evidence>
<dbReference type="STRING" id="1128400.I2FS32"/>
<dbReference type="GO" id="GO:0003723">
    <property type="term" value="F:RNA binding"/>
    <property type="evidence" value="ECO:0007669"/>
    <property type="project" value="UniProtKB-KW"/>
</dbReference>
<evidence type="ECO:0000256" key="5">
    <source>
        <dbReference type="ARBA" id="ARBA00022759"/>
    </source>
</evidence>
<evidence type="ECO:0000256" key="13">
    <source>
        <dbReference type="ARBA" id="ARBA00048173"/>
    </source>
</evidence>
<proteinExistence type="predicted"/>
<dbReference type="GO" id="GO:0003887">
    <property type="term" value="F:DNA-directed DNA polymerase activity"/>
    <property type="evidence" value="ECO:0007669"/>
    <property type="project" value="UniProtKB-KW"/>
</dbReference>
<dbReference type="Gene3D" id="3.30.420.10">
    <property type="entry name" value="Ribonuclease H-like superfamily/Ribonuclease H"/>
    <property type="match status" value="1"/>
</dbReference>
<feature type="transmembrane region" description="Helical" evidence="15">
    <location>
        <begin position="149"/>
        <end position="167"/>
    </location>
</feature>
<dbReference type="HOGENOM" id="CLU_1349788_0_0_1"/>
<evidence type="ECO:0000256" key="1">
    <source>
        <dbReference type="ARBA" id="ARBA00022578"/>
    </source>
</evidence>
<evidence type="ECO:0000256" key="3">
    <source>
        <dbReference type="ARBA" id="ARBA00022722"/>
    </source>
</evidence>
<keyword evidence="1" id="KW-0815">Transposition</keyword>
<dbReference type="GO" id="GO:0006310">
    <property type="term" value="P:DNA recombination"/>
    <property type="evidence" value="ECO:0007669"/>
    <property type="project" value="UniProtKB-KW"/>
</dbReference>
<keyword evidence="4" id="KW-0479">Metal-binding</keyword>
<keyword evidence="11" id="KW-0808">Transferase</keyword>
<dbReference type="GO" id="GO:0032196">
    <property type="term" value="P:transposition"/>
    <property type="evidence" value="ECO:0007669"/>
    <property type="project" value="UniProtKB-KW"/>
</dbReference>
<dbReference type="GO" id="GO:0015074">
    <property type="term" value="P:DNA integration"/>
    <property type="evidence" value="ECO:0007669"/>
    <property type="project" value="UniProtKB-KW"/>
</dbReference>
<dbReference type="InterPro" id="IPR039537">
    <property type="entry name" value="Retrotran_Ty1/copia-like"/>
</dbReference>
<keyword evidence="3" id="KW-0540">Nuclease</keyword>
<evidence type="ECO:0000256" key="9">
    <source>
        <dbReference type="ARBA" id="ARBA00022908"/>
    </source>
</evidence>
<protein>
    <recommendedName>
        <fullName evidence="16">Integrase catalytic domain-containing protein</fullName>
    </recommendedName>
</protein>
<dbReference type="AlphaFoldDB" id="I2FS32"/>
<dbReference type="PANTHER" id="PTHR42648:SF11">
    <property type="entry name" value="TRANSPOSON TY4-P GAG-POL POLYPROTEIN"/>
    <property type="match status" value="1"/>
</dbReference>
<evidence type="ECO:0000256" key="15">
    <source>
        <dbReference type="SAM" id="Phobius"/>
    </source>
</evidence>
<comment type="caution">
    <text evidence="17">The sequence shown here is derived from an EMBL/GenBank/DDBJ whole genome shotgun (WGS) entry which is preliminary data.</text>
</comment>
<dbReference type="eggNOG" id="KOG0017">
    <property type="taxonomic scope" value="Eukaryota"/>
</dbReference>
<dbReference type="GO" id="GO:0016787">
    <property type="term" value="F:hydrolase activity"/>
    <property type="evidence" value="ECO:0007669"/>
    <property type="project" value="UniProtKB-KW"/>
</dbReference>
<evidence type="ECO:0000256" key="6">
    <source>
        <dbReference type="ARBA" id="ARBA00022801"/>
    </source>
</evidence>
<dbReference type="InterPro" id="IPR012337">
    <property type="entry name" value="RNaseH-like_sf"/>
</dbReference>
<dbReference type="EMBL" id="CAGI01000148">
    <property type="protein sequence ID" value="CCF49725.1"/>
    <property type="molecule type" value="Genomic_DNA"/>
</dbReference>
<dbReference type="InterPro" id="IPR036397">
    <property type="entry name" value="RNaseH_sf"/>
</dbReference>
<organism evidence="17 18">
    <name type="scientific">Ustilago hordei</name>
    <name type="common">Barley covered smut fungus</name>
    <dbReference type="NCBI Taxonomy" id="120017"/>
    <lineage>
        <taxon>Eukaryota</taxon>
        <taxon>Fungi</taxon>
        <taxon>Dikarya</taxon>
        <taxon>Basidiomycota</taxon>
        <taxon>Ustilaginomycotina</taxon>
        <taxon>Ustilaginomycetes</taxon>
        <taxon>Ustilaginales</taxon>
        <taxon>Ustilaginaceae</taxon>
        <taxon>Ustilago</taxon>
    </lineage>
</organism>
<dbReference type="GO" id="GO:0046872">
    <property type="term" value="F:metal ion binding"/>
    <property type="evidence" value="ECO:0007669"/>
    <property type="project" value="UniProtKB-KW"/>
</dbReference>
<evidence type="ECO:0000313" key="17">
    <source>
        <dbReference type="EMBL" id="CCF49725.1"/>
    </source>
</evidence>
<evidence type="ECO:0000256" key="10">
    <source>
        <dbReference type="ARBA" id="ARBA00022918"/>
    </source>
</evidence>
<evidence type="ECO:0000256" key="8">
    <source>
        <dbReference type="ARBA" id="ARBA00022884"/>
    </source>
</evidence>
<evidence type="ECO:0000256" key="12">
    <source>
        <dbReference type="ARBA" id="ARBA00023172"/>
    </source>
</evidence>
<sequence length="203" mass="23560">MRAIINKLKGNHEIELDPEMAPMCEHCIQSKSMTAQMGQGSECRALSPLNLVHIDLIIDSSHATEHTCMLVLVDDHSKYMGRRLKAIQSDQGTKWRSNEAIEWTYDKGIKWQMTVGYNSQQNRHVERMNWSLGEKMQVLLMQRRLSKRFWLYAIQAVAFKINLILSVDREFLYQAMFGKPPEKLMCLICIFGCLAWVNIPKVK</sequence>
<gene>
    <name evidence="17" type="ORF">UHOR_13864</name>
</gene>
<comment type="catalytic activity">
    <reaction evidence="14">
        <text>DNA(n) + a 2'-deoxyribonucleoside 5'-triphosphate = DNA(n+1) + diphosphate</text>
        <dbReference type="Rhea" id="RHEA:22508"/>
        <dbReference type="Rhea" id="RHEA-COMP:17339"/>
        <dbReference type="Rhea" id="RHEA-COMP:17340"/>
        <dbReference type="ChEBI" id="CHEBI:33019"/>
        <dbReference type="ChEBI" id="CHEBI:61560"/>
        <dbReference type="ChEBI" id="CHEBI:173112"/>
        <dbReference type="EC" id="2.7.7.7"/>
    </reaction>
</comment>
<evidence type="ECO:0000256" key="14">
    <source>
        <dbReference type="ARBA" id="ARBA00049244"/>
    </source>
</evidence>
<keyword evidence="8" id="KW-0694">RNA-binding</keyword>
<evidence type="ECO:0000256" key="11">
    <source>
        <dbReference type="ARBA" id="ARBA00022932"/>
    </source>
</evidence>
<dbReference type="PANTHER" id="PTHR42648">
    <property type="entry name" value="TRANSPOSASE, PUTATIVE-RELATED"/>
    <property type="match status" value="1"/>
</dbReference>
<feature type="domain" description="Integrase catalytic" evidence="16">
    <location>
        <begin position="85"/>
        <end position="189"/>
    </location>
</feature>
<keyword evidence="9" id="KW-0229">DNA integration</keyword>
<keyword evidence="15" id="KW-0812">Transmembrane</keyword>
<evidence type="ECO:0000313" key="18">
    <source>
        <dbReference type="Proteomes" id="UP000006174"/>
    </source>
</evidence>
<dbReference type="Proteomes" id="UP000006174">
    <property type="component" value="Unassembled WGS sequence"/>
</dbReference>